<dbReference type="GO" id="GO:0006281">
    <property type="term" value="P:DNA repair"/>
    <property type="evidence" value="ECO:0007669"/>
    <property type="project" value="TreeGrafter"/>
</dbReference>
<dbReference type="OrthoDB" id="9803913at2"/>
<dbReference type="eggNOG" id="COG1199">
    <property type="taxonomic scope" value="Bacteria"/>
</dbReference>
<dbReference type="GO" id="GO:0043139">
    <property type="term" value="F:5'-3' DNA helicase activity"/>
    <property type="evidence" value="ECO:0007669"/>
    <property type="project" value="UniProtKB-EC"/>
</dbReference>
<dbReference type="InterPro" id="IPR014001">
    <property type="entry name" value="Helicase_ATP-bd"/>
</dbReference>
<accession>Q0AXW2</accession>
<evidence type="ECO:0000256" key="5">
    <source>
        <dbReference type="ARBA" id="ARBA00038058"/>
    </source>
</evidence>
<gene>
    <name evidence="9" type="ordered locus">Swol_1132</name>
</gene>
<dbReference type="Pfam" id="PF13307">
    <property type="entry name" value="Helicase_C_2"/>
    <property type="match status" value="1"/>
</dbReference>
<dbReference type="SMART" id="SM00491">
    <property type="entry name" value="HELICc2"/>
    <property type="match status" value="1"/>
</dbReference>
<evidence type="ECO:0000256" key="4">
    <source>
        <dbReference type="ARBA" id="ARBA00022840"/>
    </source>
</evidence>
<reference evidence="10" key="1">
    <citation type="journal article" date="2010" name="Environ. Microbiol.">
        <title>The genome of Syntrophomonas wolfei: new insights into syntrophic metabolism and biohydrogen production.</title>
        <authorList>
            <person name="Sieber J.R."/>
            <person name="Sims D.R."/>
            <person name="Han C."/>
            <person name="Kim E."/>
            <person name="Lykidis A."/>
            <person name="Lapidus A.L."/>
            <person name="McDonnald E."/>
            <person name="Rohlin L."/>
            <person name="Culley D.E."/>
            <person name="Gunsalus R."/>
            <person name="McInerney M.J."/>
        </authorList>
    </citation>
    <scope>NUCLEOTIDE SEQUENCE [LARGE SCALE GENOMIC DNA]</scope>
    <source>
        <strain evidence="10">DSM 2245B / Goettingen</strain>
    </source>
</reference>
<dbReference type="GO" id="GO:0003676">
    <property type="term" value="F:nucleic acid binding"/>
    <property type="evidence" value="ECO:0007669"/>
    <property type="project" value="InterPro"/>
</dbReference>
<keyword evidence="3" id="KW-0378">Hydrolase</keyword>
<dbReference type="KEGG" id="swo:Swol_1132"/>
<evidence type="ECO:0000259" key="8">
    <source>
        <dbReference type="PROSITE" id="PS51193"/>
    </source>
</evidence>
<dbReference type="RefSeq" id="WP_011640546.1">
    <property type="nucleotide sequence ID" value="NC_008346.1"/>
</dbReference>
<dbReference type="SUPFAM" id="SSF52540">
    <property type="entry name" value="P-loop containing nucleoside triphosphate hydrolases"/>
    <property type="match status" value="1"/>
</dbReference>
<evidence type="ECO:0000256" key="7">
    <source>
        <dbReference type="ARBA" id="ARBA00048954"/>
    </source>
</evidence>
<dbReference type="EC" id="5.6.2.3" evidence="6"/>
<dbReference type="InterPro" id="IPR045028">
    <property type="entry name" value="DinG/Rad3-like"/>
</dbReference>
<dbReference type="SMART" id="SM00487">
    <property type="entry name" value="DEXDc"/>
    <property type="match status" value="1"/>
</dbReference>
<sequence length="681" mass="78485">MPVYPLNEIKKYFESSGPMEQLLPDYKFRQEQVNLTVAVSAALSDQEFLLAEAGTGVGKTFAYLLPAVLWSLQENEKVVIATRTKALQQQLIERDLPDVKRVIKADFTCAEAKGRENFLCWNKYINILAGKKRLQEGEFEFLQSVLPWAEQSETGDRKELRLKSALMKHWDILAADRKSCRKDKCLYHEKCFRLKMIKRLEKSQIIVTNHALLLSDVQVDNRLLPEYHYLIIDEAHSLDREAFDKLSMRFSSGDSMDLLEYLQKAYLPHIKELSSVDRELLGECLTHISMAVKLLKEYFSALNRPLSSKNGYEATLVIKAADLEKTWFLEALEIHQDWQDSINLLLKNLKKLEECMGGVEESEELSRVIISLQEEADHAYQINEEHSFQSDMLVWLDCERGKVKAVSSSPVCIASELQNRLYHKLESLVMVSATLAVEERFDYFLNKFGLSQLQEEERLKTLLEKSPFDYKKQAGYILLDDMPARDEPDYQEKLAGILSQIIDITGGRTLILFTSRQQLKDIAGIIRPYCEQRQVKLLVQNEDGGFETLKEQYTAHPRSVIMGLDTFWEGIDLKGDLLKCLVIIKLPFRSPDEPFCQAWEKYYQQLNQSGFSRFLLPDAVIRLKQGVGRLIRGENDRGAIVILDARLGKSSYSKVFLNSLPFKNPRVLSCMQFTQELKKWV</sequence>
<dbReference type="HOGENOM" id="CLU_012117_2_0_9"/>
<dbReference type="Gene3D" id="3.40.50.300">
    <property type="entry name" value="P-loop containing nucleotide triphosphate hydrolases"/>
    <property type="match status" value="2"/>
</dbReference>
<evidence type="ECO:0000256" key="1">
    <source>
        <dbReference type="ARBA" id="ARBA00001966"/>
    </source>
</evidence>
<evidence type="ECO:0000256" key="3">
    <source>
        <dbReference type="ARBA" id="ARBA00022801"/>
    </source>
</evidence>
<dbReference type="GO" id="GO:0005524">
    <property type="term" value="F:ATP binding"/>
    <property type="evidence" value="ECO:0007669"/>
    <property type="project" value="UniProtKB-KW"/>
</dbReference>
<proteinExistence type="inferred from homology"/>
<name>Q0AXW2_SYNWW</name>
<comment type="catalytic activity">
    <reaction evidence="7">
        <text>ATP + H2O = ADP + phosphate + H(+)</text>
        <dbReference type="Rhea" id="RHEA:13065"/>
        <dbReference type="ChEBI" id="CHEBI:15377"/>
        <dbReference type="ChEBI" id="CHEBI:15378"/>
        <dbReference type="ChEBI" id="CHEBI:30616"/>
        <dbReference type="ChEBI" id="CHEBI:43474"/>
        <dbReference type="ChEBI" id="CHEBI:456216"/>
        <dbReference type="EC" id="5.6.2.3"/>
    </reaction>
</comment>
<dbReference type="AlphaFoldDB" id="Q0AXW2"/>
<evidence type="ECO:0000256" key="6">
    <source>
        <dbReference type="ARBA" id="ARBA00044969"/>
    </source>
</evidence>
<dbReference type="InterPro" id="IPR014013">
    <property type="entry name" value="Helic_SF1/SF2_ATP-bd_DinG/Rad3"/>
</dbReference>
<evidence type="ECO:0000313" key="10">
    <source>
        <dbReference type="Proteomes" id="UP000001968"/>
    </source>
</evidence>
<dbReference type="PROSITE" id="PS51193">
    <property type="entry name" value="HELICASE_ATP_BIND_2"/>
    <property type="match status" value="1"/>
</dbReference>
<dbReference type="Pfam" id="PF00270">
    <property type="entry name" value="DEAD"/>
    <property type="match status" value="1"/>
</dbReference>
<dbReference type="InterPro" id="IPR006555">
    <property type="entry name" value="ATP-dep_Helicase_C"/>
</dbReference>
<dbReference type="GO" id="GO:0016818">
    <property type="term" value="F:hydrolase activity, acting on acid anhydrides, in phosphorus-containing anhydrides"/>
    <property type="evidence" value="ECO:0007669"/>
    <property type="project" value="InterPro"/>
</dbReference>
<keyword evidence="10" id="KW-1185">Reference proteome</keyword>
<protein>
    <recommendedName>
        <fullName evidence="6">DNA 5'-3' helicase</fullName>
        <ecNumber evidence="6">5.6.2.3</ecNumber>
    </recommendedName>
</protein>
<dbReference type="EMBL" id="CP000448">
    <property type="protein sequence ID" value="ABI68442.1"/>
    <property type="molecule type" value="Genomic_DNA"/>
</dbReference>
<dbReference type="InterPro" id="IPR011545">
    <property type="entry name" value="DEAD/DEAH_box_helicase_dom"/>
</dbReference>
<keyword evidence="4" id="KW-0067">ATP-binding</keyword>
<dbReference type="PANTHER" id="PTHR11472">
    <property type="entry name" value="DNA REPAIR DEAD HELICASE RAD3/XP-D SUBFAMILY MEMBER"/>
    <property type="match status" value="1"/>
</dbReference>
<feature type="domain" description="Helicase ATP-binding" evidence="8">
    <location>
        <begin position="18"/>
        <end position="284"/>
    </location>
</feature>
<evidence type="ECO:0000313" key="9">
    <source>
        <dbReference type="EMBL" id="ABI68442.1"/>
    </source>
</evidence>
<comment type="cofactor">
    <cofactor evidence="1">
        <name>[4Fe-4S] cluster</name>
        <dbReference type="ChEBI" id="CHEBI:49883"/>
    </cofactor>
</comment>
<dbReference type="PANTHER" id="PTHR11472:SF34">
    <property type="entry name" value="REGULATOR OF TELOMERE ELONGATION HELICASE 1"/>
    <property type="match status" value="1"/>
</dbReference>
<dbReference type="Proteomes" id="UP000001968">
    <property type="component" value="Chromosome"/>
</dbReference>
<comment type="similarity">
    <text evidence="5">Belongs to the helicase family. DinG subfamily.</text>
</comment>
<organism evidence="9 10">
    <name type="scientific">Syntrophomonas wolfei subsp. wolfei (strain DSM 2245B / Goettingen)</name>
    <dbReference type="NCBI Taxonomy" id="335541"/>
    <lineage>
        <taxon>Bacteria</taxon>
        <taxon>Bacillati</taxon>
        <taxon>Bacillota</taxon>
        <taxon>Clostridia</taxon>
        <taxon>Eubacteriales</taxon>
        <taxon>Syntrophomonadaceae</taxon>
        <taxon>Syntrophomonas</taxon>
    </lineage>
</organism>
<keyword evidence="2" id="KW-0547">Nucleotide-binding</keyword>
<evidence type="ECO:0000256" key="2">
    <source>
        <dbReference type="ARBA" id="ARBA00022741"/>
    </source>
</evidence>
<dbReference type="InterPro" id="IPR027417">
    <property type="entry name" value="P-loop_NTPase"/>
</dbReference>
<dbReference type="STRING" id="335541.Swol_1132"/>